<dbReference type="OrthoDB" id="1898221at2759"/>
<keyword evidence="7" id="KW-1185">Reference proteome</keyword>
<keyword evidence="3" id="KW-0812">Transmembrane</keyword>
<keyword evidence="3" id="KW-1133">Transmembrane helix</keyword>
<evidence type="ECO:0000256" key="3">
    <source>
        <dbReference type="SAM" id="Phobius"/>
    </source>
</evidence>
<evidence type="ECO:0000259" key="5">
    <source>
        <dbReference type="Pfam" id="PF13193"/>
    </source>
</evidence>
<dbReference type="PROSITE" id="PS00455">
    <property type="entry name" value="AMP_BINDING"/>
    <property type="match status" value="1"/>
</dbReference>
<dbReference type="InterPro" id="IPR025110">
    <property type="entry name" value="AMP-bd_C"/>
</dbReference>
<dbReference type="Gene3D" id="3.40.50.12780">
    <property type="entry name" value="N-terminal domain of ligase-like"/>
    <property type="match status" value="1"/>
</dbReference>
<dbReference type="Proteomes" id="UP000703269">
    <property type="component" value="Unassembled WGS sequence"/>
</dbReference>
<feature type="domain" description="AMP-binding enzyme C-terminal" evidence="5">
    <location>
        <begin position="462"/>
        <end position="544"/>
    </location>
</feature>
<name>A0A9P3LGK3_9APHY</name>
<dbReference type="InterPro" id="IPR000873">
    <property type="entry name" value="AMP-dep_synth/lig_dom"/>
</dbReference>
<dbReference type="Pfam" id="PF13193">
    <property type="entry name" value="AMP-binding_C"/>
    <property type="match status" value="1"/>
</dbReference>
<dbReference type="InterPro" id="IPR045851">
    <property type="entry name" value="AMP-bd_C_sf"/>
</dbReference>
<dbReference type="InterPro" id="IPR042099">
    <property type="entry name" value="ANL_N_sf"/>
</dbReference>
<dbReference type="AlphaFoldDB" id="A0A9P3LGK3"/>
<gene>
    <name evidence="6" type="ORF">PsYK624_108170</name>
</gene>
<feature type="transmembrane region" description="Helical" evidence="3">
    <location>
        <begin position="80"/>
        <end position="102"/>
    </location>
</feature>
<dbReference type="GO" id="GO:0016405">
    <property type="term" value="F:CoA-ligase activity"/>
    <property type="evidence" value="ECO:0007669"/>
    <property type="project" value="TreeGrafter"/>
</dbReference>
<dbReference type="InterPro" id="IPR020845">
    <property type="entry name" value="AMP-binding_CS"/>
</dbReference>
<accession>A0A9P3LGK3</accession>
<dbReference type="SUPFAM" id="SSF56801">
    <property type="entry name" value="Acetyl-CoA synthetase-like"/>
    <property type="match status" value="1"/>
</dbReference>
<evidence type="ECO:0000256" key="2">
    <source>
        <dbReference type="ARBA" id="ARBA00022598"/>
    </source>
</evidence>
<proteinExistence type="inferred from homology"/>
<feature type="domain" description="AMP-dependent synthetase/ligase" evidence="4">
    <location>
        <begin position="27"/>
        <end position="411"/>
    </location>
</feature>
<dbReference type="PANTHER" id="PTHR24096">
    <property type="entry name" value="LONG-CHAIN-FATTY-ACID--COA LIGASE"/>
    <property type="match status" value="1"/>
</dbReference>
<evidence type="ECO:0000313" key="6">
    <source>
        <dbReference type="EMBL" id="GJE94646.1"/>
    </source>
</evidence>
<organism evidence="6 7">
    <name type="scientific">Phanerochaete sordida</name>
    <dbReference type="NCBI Taxonomy" id="48140"/>
    <lineage>
        <taxon>Eukaryota</taxon>
        <taxon>Fungi</taxon>
        <taxon>Dikarya</taxon>
        <taxon>Basidiomycota</taxon>
        <taxon>Agaricomycotina</taxon>
        <taxon>Agaricomycetes</taxon>
        <taxon>Polyporales</taxon>
        <taxon>Phanerochaetaceae</taxon>
        <taxon>Phanerochaete</taxon>
    </lineage>
</organism>
<dbReference type="CDD" id="cd05911">
    <property type="entry name" value="Firefly_Luc_like"/>
    <property type="match status" value="1"/>
</dbReference>
<evidence type="ECO:0000313" key="7">
    <source>
        <dbReference type="Proteomes" id="UP000703269"/>
    </source>
</evidence>
<dbReference type="FunFam" id="3.30.300.30:FF:000007">
    <property type="entry name" value="4-coumarate--CoA ligase 2"/>
    <property type="match status" value="1"/>
</dbReference>
<keyword evidence="3" id="KW-0472">Membrane</keyword>
<comment type="caution">
    <text evidence="6">The sequence shown here is derived from an EMBL/GenBank/DDBJ whole genome shotgun (WGS) entry which is preliminary data.</text>
</comment>
<sequence length="574" mass="62159">MQVYTSPLPARAYPAESLFTFLFRTHFADHAPTAAAFIDAPSGAVLTRGELRDLSLEFAHGLRHAFARAGGVRLRRGDTVLVLAPNCLAFPVAMAAVFAAGLCLAPASPALTPRELAAQWADCRAAAVLVHPDAVPHVLQMFALLDVDLGAARRRIVVMDWLPGAPRKGPSDFVCMSDLLGKGTSEEEKFTGEQVDETVILCYSSGTTGKPKGVETTHKSLVSSLTSNSACYPTLRSAAPKALGFVPFYHIFGMVQVQLAEFFRGVPVVVMPGFEPTAFCQYVERYRVTHVCVVPPVLLTLLHHPALAQYDVRSLEYMMSGAAPLSLSLLKALAARLTGLGANVSIIQGYGLTESMGFYQPLRDWLRKAGTIGLLMPHLKARLVADDGADVQAGAPGELWLRGPCMFKGYLRNADATRAALTPDGWFKTGDVLTRDEEGYFRVVDRKKELIKYKGYQVAPAELESVLLEHPDIVDAGVVGIVSEAEATELPRAYVVHATKLAPADRNAFARSVQEWIKERVANHKRLRGGVIVVDAIPKSPSGKILRRTLRDLAQAEASTQSSTTGSHHSKAKL</sequence>
<evidence type="ECO:0000256" key="1">
    <source>
        <dbReference type="ARBA" id="ARBA00006432"/>
    </source>
</evidence>
<protein>
    <submittedName>
        <fullName evidence="6">Acyl--CoA ligase</fullName>
    </submittedName>
</protein>
<evidence type="ECO:0000259" key="4">
    <source>
        <dbReference type="Pfam" id="PF00501"/>
    </source>
</evidence>
<reference evidence="6 7" key="1">
    <citation type="submission" date="2021-08" db="EMBL/GenBank/DDBJ databases">
        <title>Draft Genome Sequence of Phanerochaete sordida strain YK-624.</title>
        <authorList>
            <person name="Mori T."/>
            <person name="Dohra H."/>
            <person name="Suzuki T."/>
            <person name="Kawagishi H."/>
            <person name="Hirai H."/>
        </authorList>
    </citation>
    <scope>NUCLEOTIDE SEQUENCE [LARGE SCALE GENOMIC DNA]</scope>
    <source>
        <strain evidence="6 7">YK-624</strain>
    </source>
</reference>
<dbReference type="Pfam" id="PF00501">
    <property type="entry name" value="AMP-binding"/>
    <property type="match status" value="1"/>
</dbReference>
<dbReference type="Gene3D" id="3.30.300.30">
    <property type="match status" value="1"/>
</dbReference>
<dbReference type="EMBL" id="BPQB01000042">
    <property type="protein sequence ID" value="GJE94646.1"/>
    <property type="molecule type" value="Genomic_DNA"/>
</dbReference>
<keyword evidence="2 6" id="KW-0436">Ligase</keyword>
<comment type="similarity">
    <text evidence="1">Belongs to the ATP-dependent AMP-binding enzyme family.</text>
</comment>
<dbReference type="PANTHER" id="PTHR24096:SF149">
    <property type="entry name" value="AMP-BINDING DOMAIN-CONTAINING PROTEIN-RELATED"/>
    <property type="match status" value="1"/>
</dbReference>